<protein>
    <recommendedName>
        <fullName evidence="11">Actin-modulator</fullName>
    </recommendedName>
</protein>
<name>T1FNX1_HELRO</name>
<evidence type="ECO:0000256" key="4">
    <source>
        <dbReference type="ARBA" id="ARBA00022490"/>
    </source>
</evidence>
<evidence type="ECO:0000256" key="5">
    <source>
        <dbReference type="ARBA" id="ARBA00022737"/>
    </source>
</evidence>
<evidence type="ECO:0000256" key="9">
    <source>
        <dbReference type="ARBA" id="ARBA00056258"/>
    </source>
</evidence>
<dbReference type="PANTHER" id="PTHR11977:SF130">
    <property type="entry name" value="SEVERIN"/>
    <property type="match status" value="1"/>
</dbReference>
<evidence type="ECO:0000313" key="14">
    <source>
        <dbReference type="EMBL" id="ESO09824.1"/>
    </source>
</evidence>
<comment type="subunit">
    <text evidence="10">Interacts with actin monomers and filaments.</text>
</comment>
<dbReference type="STRING" id="6412.T1FNX1"/>
<dbReference type="RefSeq" id="XP_009012090.1">
    <property type="nucleotide sequence ID" value="XM_009013842.1"/>
</dbReference>
<evidence type="ECO:0000259" key="13">
    <source>
        <dbReference type="Pfam" id="PF00626"/>
    </source>
</evidence>
<dbReference type="CDD" id="cd11290">
    <property type="entry name" value="gelsolin_S1_like"/>
    <property type="match status" value="1"/>
</dbReference>
<dbReference type="GO" id="GO:0051015">
    <property type="term" value="F:actin filament binding"/>
    <property type="evidence" value="ECO:0000318"/>
    <property type="project" value="GO_Central"/>
</dbReference>
<evidence type="ECO:0000256" key="10">
    <source>
        <dbReference type="ARBA" id="ARBA00063765"/>
    </source>
</evidence>
<keyword evidence="5" id="KW-0677">Repeat</keyword>
<evidence type="ECO:0000256" key="12">
    <source>
        <dbReference type="SAM" id="SignalP"/>
    </source>
</evidence>
<dbReference type="GO" id="GO:0008154">
    <property type="term" value="P:actin polymerization or depolymerization"/>
    <property type="evidence" value="ECO:0000318"/>
    <property type="project" value="GO_Central"/>
</dbReference>
<comment type="subcellular location">
    <subcellularLocation>
        <location evidence="1">Cytoplasm</location>
        <location evidence="1">Cytoskeleton</location>
    </subcellularLocation>
</comment>
<proteinExistence type="inferred from homology"/>
<dbReference type="AlphaFoldDB" id="T1FNX1"/>
<feature type="signal peptide" evidence="12">
    <location>
        <begin position="1"/>
        <end position="21"/>
    </location>
</feature>
<dbReference type="InterPro" id="IPR007122">
    <property type="entry name" value="Villin/Gelsolin"/>
</dbReference>
<evidence type="ECO:0000256" key="8">
    <source>
        <dbReference type="ARBA" id="ARBA00023212"/>
    </source>
</evidence>
<evidence type="ECO:0000256" key="7">
    <source>
        <dbReference type="ARBA" id="ARBA00023203"/>
    </source>
</evidence>
<dbReference type="InterPro" id="IPR007123">
    <property type="entry name" value="Gelsolin-like_dom"/>
</dbReference>
<dbReference type="FunFam" id="3.40.20.10:FF:000043">
    <property type="entry name" value="macrophage-capping protein-like isoform X2"/>
    <property type="match status" value="1"/>
</dbReference>
<reference evidence="16" key="1">
    <citation type="submission" date="2012-12" db="EMBL/GenBank/DDBJ databases">
        <authorList>
            <person name="Hellsten U."/>
            <person name="Grimwood J."/>
            <person name="Chapman J.A."/>
            <person name="Shapiro H."/>
            <person name="Aerts A."/>
            <person name="Otillar R.P."/>
            <person name="Terry A.Y."/>
            <person name="Boore J.L."/>
            <person name="Simakov O."/>
            <person name="Marletaz F."/>
            <person name="Cho S.-J."/>
            <person name="Edsinger-Gonzales E."/>
            <person name="Havlak P."/>
            <person name="Kuo D.-H."/>
            <person name="Larsson T."/>
            <person name="Lv J."/>
            <person name="Arendt D."/>
            <person name="Savage R."/>
            <person name="Osoegawa K."/>
            <person name="de Jong P."/>
            <person name="Lindberg D.R."/>
            <person name="Seaver E.C."/>
            <person name="Weisblat D.A."/>
            <person name="Putnam N.H."/>
            <person name="Grigoriev I.V."/>
            <person name="Rokhsar D.S."/>
        </authorList>
    </citation>
    <scope>NUCLEOTIDE SEQUENCE</scope>
</reference>
<gene>
    <name evidence="15" type="primary">20210518</name>
    <name evidence="14" type="ORF">HELRODRAFT_186285</name>
</gene>
<dbReference type="PRINTS" id="PR00597">
    <property type="entry name" value="GELSOLIN"/>
</dbReference>
<dbReference type="KEGG" id="hro:HELRODRAFT_186285"/>
<dbReference type="OrthoDB" id="6375767at2759"/>
<keyword evidence="12" id="KW-0732">Signal</keyword>
<dbReference type="Gene3D" id="3.40.20.10">
    <property type="entry name" value="Severin"/>
    <property type="match status" value="3"/>
</dbReference>
<comment type="function">
    <text evidence="9">Calcium-regulated protein that binds to the plus (or barbed) ends of actin monomers or filaments, preventing monomer exchange (end-blocking or capping). Can promote the assembly of monomers into filaments (nucleation) as well as sever existing filaments.</text>
</comment>
<dbReference type="GeneID" id="20210518"/>
<reference evidence="15" key="3">
    <citation type="submission" date="2015-06" db="UniProtKB">
        <authorList>
            <consortium name="EnsemblMetazoa"/>
        </authorList>
    </citation>
    <scope>IDENTIFICATION</scope>
</reference>
<evidence type="ECO:0000256" key="6">
    <source>
        <dbReference type="ARBA" id="ARBA00022837"/>
    </source>
</evidence>
<dbReference type="GO" id="GO:0015629">
    <property type="term" value="C:actin cytoskeleton"/>
    <property type="evidence" value="ECO:0000318"/>
    <property type="project" value="GO_Central"/>
</dbReference>
<evidence type="ECO:0000256" key="3">
    <source>
        <dbReference type="ARBA" id="ARBA00022467"/>
    </source>
</evidence>
<evidence type="ECO:0000256" key="2">
    <source>
        <dbReference type="ARBA" id="ARBA00008418"/>
    </source>
</evidence>
<reference evidence="14 16" key="2">
    <citation type="journal article" date="2013" name="Nature">
        <title>Insights into bilaterian evolution from three spiralian genomes.</title>
        <authorList>
            <person name="Simakov O."/>
            <person name="Marletaz F."/>
            <person name="Cho S.J."/>
            <person name="Edsinger-Gonzales E."/>
            <person name="Havlak P."/>
            <person name="Hellsten U."/>
            <person name="Kuo D.H."/>
            <person name="Larsson T."/>
            <person name="Lv J."/>
            <person name="Arendt D."/>
            <person name="Savage R."/>
            <person name="Osoegawa K."/>
            <person name="de Jong P."/>
            <person name="Grimwood J."/>
            <person name="Chapman J.A."/>
            <person name="Shapiro H."/>
            <person name="Aerts A."/>
            <person name="Otillar R.P."/>
            <person name="Terry A.Y."/>
            <person name="Boore J.L."/>
            <person name="Grigoriev I.V."/>
            <person name="Lindberg D.R."/>
            <person name="Seaver E.C."/>
            <person name="Weisblat D.A."/>
            <person name="Putnam N.H."/>
            <person name="Rokhsar D.S."/>
        </authorList>
    </citation>
    <scope>NUCLEOTIDE SEQUENCE</scope>
</reference>
<dbReference type="SUPFAM" id="SSF55753">
    <property type="entry name" value="Actin depolymerizing proteins"/>
    <property type="match status" value="3"/>
</dbReference>
<sequence length="390" mass="44053">MMKKLSFVVVLFGLFCNVAFSAVGQVSIGDSNIAGLGTDLERSVKLTSARTERAWAEAGKAVGLLIWRIEKFKVVAWPKVKYGQFHEGDSYIILNTRYKSSTSRDYEYDLHFWIGKDSTQDEYGAAAYKTVELDTYLGDKPKQYREVQGEESSLFKSHFNNNIRYLPGGMASGFRKVEPVVYLPRLIKFSGSRQNVKTEEIPLKGATIDGGNCYILDLGLTVYQLNGAGSNKDNRYKALEFLQKIKSERGRVKTETFEGSEMNPDHIFMKTLKRESGINFEHGAEYTYSPTLFQSKTVTNRADVVKAKEGNIRRSDLKSDDAFVLDTGKDLFVWYGSTSTKDERDKALSFAHNHLRVSKHSMIPMNVIDEKQLTSPSYIKPAYFDISLSA</sequence>
<dbReference type="GO" id="GO:0051693">
    <property type="term" value="P:actin filament capping"/>
    <property type="evidence" value="ECO:0007669"/>
    <property type="project" value="UniProtKB-KW"/>
</dbReference>
<dbReference type="InterPro" id="IPR029006">
    <property type="entry name" value="ADF-H/Gelsolin-like_dom_sf"/>
</dbReference>
<comment type="similarity">
    <text evidence="2">Belongs to the villin/gelsolin family.</text>
</comment>
<feature type="domain" description="Gelsolin-like" evidence="13">
    <location>
        <begin position="305"/>
        <end position="351"/>
    </location>
</feature>
<dbReference type="PANTHER" id="PTHR11977">
    <property type="entry name" value="VILLIN"/>
    <property type="match status" value="1"/>
</dbReference>
<dbReference type="EMBL" id="AMQM01009004">
    <property type="status" value="NOT_ANNOTATED_CDS"/>
    <property type="molecule type" value="Genomic_DNA"/>
</dbReference>
<evidence type="ECO:0000256" key="1">
    <source>
        <dbReference type="ARBA" id="ARBA00004245"/>
    </source>
</evidence>
<dbReference type="HOGENOM" id="CLU_002568_0_1_1"/>
<evidence type="ECO:0000313" key="15">
    <source>
        <dbReference type="EnsemblMetazoa" id="HelroP186285"/>
    </source>
</evidence>
<keyword evidence="4" id="KW-0963">Cytoplasm</keyword>
<keyword evidence="3" id="KW-0117">Actin capping</keyword>
<dbReference type="Proteomes" id="UP000015101">
    <property type="component" value="Unassembled WGS sequence"/>
</dbReference>
<feature type="domain" description="Gelsolin-like" evidence="13">
    <location>
        <begin position="72"/>
        <end position="155"/>
    </location>
</feature>
<dbReference type="GO" id="GO:0005737">
    <property type="term" value="C:cytoplasm"/>
    <property type="evidence" value="ECO:0000318"/>
    <property type="project" value="GO_Central"/>
</dbReference>
<dbReference type="SMART" id="SM00262">
    <property type="entry name" value="GEL"/>
    <property type="match status" value="3"/>
</dbReference>
<feature type="chain" id="PRO_5010980850" description="Actin-modulator" evidence="12">
    <location>
        <begin position="22"/>
        <end position="390"/>
    </location>
</feature>
<keyword evidence="16" id="KW-1185">Reference proteome</keyword>
<dbReference type="InParanoid" id="T1FNX1"/>
<dbReference type="EnsemblMetazoa" id="HelroT186285">
    <property type="protein sequence ID" value="HelroP186285"/>
    <property type="gene ID" value="HelroG186285"/>
</dbReference>
<dbReference type="eggNOG" id="KOG0443">
    <property type="taxonomic scope" value="Eukaryota"/>
</dbReference>
<dbReference type="OMA" id="QWNGETS"/>
<evidence type="ECO:0000313" key="16">
    <source>
        <dbReference type="Proteomes" id="UP000015101"/>
    </source>
</evidence>
<dbReference type="CTD" id="20210518"/>
<organism evidence="15 16">
    <name type="scientific">Helobdella robusta</name>
    <name type="common">Californian leech</name>
    <dbReference type="NCBI Taxonomy" id="6412"/>
    <lineage>
        <taxon>Eukaryota</taxon>
        <taxon>Metazoa</taxon>
        <taxon>Spiralia</taxon>
        <taxon>Lophotrochozoa</taxon>
        <taxon>Annelida</taxon>
        <taxon>Clitellata</taxon>
        <taxon>Hirudinea</taxon>
        <taxon>Rhynchobdellida</taxon>
        <taxon>Glossiphoniidae</taxon>
        <taxon>Helobdella</taxon>
    </lineage>
</organism>
<feature type="domain" description="Gelsolin-like" evidence="13">
    <location>
        <begin position="196"/>
        <end position="251"/>
    </location>
</feature>
<keyword evidence="8" id="KW-0206">Cytoskeleton</keyword>
<dbReference type="EMBL" id="KB095906">
    <property type="protein sequence ID" value="ESO09824.1"/>
    <property type="molecule type" value="Genomic_DNA"/>
</dbReference>
<keyword evidence="6" id="KW-0106">Calcium</keyword>
<keyword evidence="7" id="KW-0009">Actin-binding</keyword>
<evidence type="ECO:0000256" key="11">
    <source>
        <dbReference type="ARBA" id="ARBA00083856"/>
    </source>
</evidence>
<accession>T1FNX1</accession>
<dbReference type="Pfam" id="PF00626">
    <property type="entry name" value="Gelsolin"/>
    <property type="match status" value="3"/>
</dbReference>